<dbReference type="Pfam" id="PF00583">
    <property type="entry name" value="Acetyltransf_1"/>
    <property type="match status" value="1"/>
</dbReference>
<comment type="caution">
    <text evidence="2">The sequence shown here is derived from an EMBL/GenBank/DDBJ whole genome shotgun (WGS) entry which is preliminary data.</text>
</comment>
<gene>
    <name evidence="2" type="ORF">NQZ67_15275</name>
</gene>
<reference evidence="2" key="1">
    <citation type="submission" date="2022-08" db="EMBL/GenBank/DDBJ databases">
        <title>The genomic sequence of strain Paenibacillus sp. SCIV0701.</title>
        <authorList>
            <person name="Zhao H."/>
        </authorList>
    </citation>
    <scope>NUCLEOTIDE SEQUENCE</scope>
    <source>
        <strain evidence="2">SCIV0701</strain>
    </source>
</reference>
<evidence type="ECO:0000313" key="2">
    <source>
        <dbReference type="EMBL" id="MCR2805247.1"/>
    </source>
</evidence>
<dbReference type="Proteomes" id="UP001141950">
    <property type="component" value="Unassembled WGS sequence"/>
</dbReference>
<dbReference type="GO" id="GO:0016747">
    <property type="term" value="F:acyltransferase activity, transferring groups other than amino-acyl groups"/>
    <property type="evidence" value="ECO:0007669"/>
    <property type="project" value="InterPro"/>
</dbReference>
<dbReference type="SUPFAM" id="SSF55729">
    <property type="entry name" value="Acyl-CoA N-acyltransferases (Nat)"/>
    <property type="match status" value="1"/>
</dbReference>
<proteinExistence type="predicted"/>
<dbReference type="InterPro" id="IPR000182">
    <property type="entry name" value="GNAT_dom"/>
</dbReference>
<evidence type="ECO:0000313" key="3">
    <source>
        <dbReference type="Proteomes" id="UP001141950"/>
    </source>
</evidence>
<organism evidence="2 3">
    <name type="scientific">Paenibacillus soyae</name>
    <dbReference type="NCBI Taxonomy" id="2969249"/>
    <lineage>
        <taxon>Bacteria</taxon>
        <taxon>Bacillati</taxon>
        <taxon>Bacillota</taxon>
        <taxon>Bacilli</taxon>
        <taxon>Bacillales</taxon>
        <taxon>Paenibacillaceae</taxon>
        <taxon>Paenibacillus</taxon>
    </lineage>
</organism>
<dbReference type="AlphaFoldDB" id="A0A9X2MS35"/>
<protein>
    <submittedName>
        <fullName evidence="2">N-acetyltransferase</fullName>
    </submittedName>
</protein>
<dbReference type="EMBL" id="JANIPJ010000010">
    <property type="protein sequence ID" value="MCR2805247.1"/>
    <property type="molecule type" value="Genomic_DNA"/>
</dbReference>
<dbReference type="PROSITE" id="PS51186">
    <property type="entry name" value="GNAT"/>
    <property type="match status" value="1"/>
</dbReference>
<dbReference type="CDD" id="cd04301">
    <property type="entry name" value="NAT_SF"/>
    <property type="match status" value="1"/>
</dbReference>
<sequence>MFDINIAIRVETSADYPITENVVKAAFADVEISDKKEHELVARIRRSDAFVPEFSMVAVDNDRNEIVGHILLSKITIANDVQSTPSLALAPLSVLPEYQLKGIGSLLMREVLHRAKETGFSSVIVLGHPGYYPKFGFKPASHWGIKAPFEVSDDVFMALELEGNALDGVTGVVRYSRAFFE</sequence>
<name>A0A9X2MS35_9BACL</name>
<feature type="domain" description="N-acetyltransferase" evidence="1">
    <location>
        <begin position="6"/>
        <end position="162"/>
    </location>
</feature>
<accession>A0A9X2MS35</accession>
<dbReference type="Gene3D" id="3.40.630.30">
    <property type="match status" value="1"/>
</dbReference>
<dbReference type="InterPro" id="IPR016181">
    <property type="entry name" value="Acyl_CoA_acyltransferase"/>
</dbReference>
<evidence type="ECO:0000259" key="1">
    <source>
        <dbReference type="PROSITE" id="PS51186"/>
    </source>
</evidence>
<keyword evidence="3" id="KW-1185">Reference proteome</keyword>